<feature type="compositionally biased region" description="Polar residues" evidence="14">
    <location>
        <begin position="587"/>
        <end position="607"/>
    </location>
</feature>
<feature type="domain" description="RRM" evidence="15">
    <location>
        <begin position="142"/>
        <end position="220"/>
    </location>
</feature>
<evidence type="ECO:0000256" key="14">
    <source>
        <dbReference type="SAM" id="MobiDB-lite"/>
    </source>
</evidence>
<evidence type="ECO:0000256" key="9">
    <source>
        <dbReference type="ARBA" id="ARBA00058259"/>
    </source>
</evidence>
<dbReference type="SMART" id="SM00360">
    <property type="entry name" value="RRM"/>
    <property type="match status" value="3"/>
</dbReference>
<proteinExistence type="predicted"/>
<keyword evidence="4" id="KW-0597">Phosphoprotein</keyword>
<feature type="region of interest" description="Disordered" evidence="14">
    <location>
        <begin position="481"/>
        <end position="561"/>
    </location>
</feature>
<dbReference type="FunFam" id="3.30.70.330:FF:000125">
    <property type="entry name" value="Putative ribonucleoprotein PTB-binding 1"/>
    <property type="match status" value="1"/>
</dbReference>
<feature type="domain" description="RRM" evidence="15">
    <location>
        <begin position="69"/>
        <end position="140"/>
    </location>
</feature>
<dbReference type="SUPFAM" id="SSF54928">
    <property type="entry name" value="RNA-binding domain, RBD"/>
    <property type="match status" value="2"/>
</dbReference>
<evidence type="ECO:0000256" key="6">
    <source>
        <dbReference type="ARBA" id="ARBA00022884"/>
    </source>
</evidence>
<feature type="compositionally biased region" description="Gly residues" evidence="14">
    <location>
        <begin position="509"/>
        <end position="519"/>
    </location>
</feature>
<dbReference type="CDD" id="cd12664">
    <property type="entry name" value="RRM1_RAVER2"/>
    <property type="match status" value="1"/>
</dbReference>
<evidence type="ECO:0000313" key="17">
    <source>
        <dbReference type="Proteomes" id="UP001221898"/>
    </source>
</evidence>
<dbReference type="Proteomes" id="UP001221898">
    <property type="component" value="Unassembled WGS sequence"/>
</dbReference>
<dbReference type="AlphaFoldDB" id="A0AAD7WDC2"/>
<keyword evidence="3" id="KW-0963">Cytoplasm</keyword>
<dbReference type="FunFam" id="3.30.70.330:FF:000116">
    <property type="entry name" value="Putative ribonucleoprotein PTB-binding 1"/>
    <property type="match status" value="1"/>
</dbReference>
<dbReference type="InterPro" id="IPR035979">
    <property type="entry name" value="RBD_domain_sf"/>
</dbReference>
<feature type="region of interest" description="Disordered" evidence="14">
    <location>
        <begin position="1"/>
        <end position="50"/>
    </location>
</feature>
<comment type="subunit">
    <text evidence="10">Interacts with PTBP1, RAVER2, VCL and ACTN1. Part of a complex containing RAVER1, VCL and ACTN1.</text>
</comment>
<dbReference type="InterPro" id="IPR000504">
    <property type="entry name" value="RRM_dom"/>
</dbReference>
<sequence>MAAASSIQPPSVHALNQGNTPFPDSDSPESRQDEDTTSEGPSLRVLSDLEPEEIERRLEKTRRELSNRRKILIKNLPQDITNQEVHDILREYELKYCYVDRNKGTAFVTLLNGDQAQDAIRTFHQTAIRGREITVQLQPTDSLLCVTNLAHTFTGAQFEELVRAHGNIERCFLVYSELTGHSKGYGFVEYMKKDSASRARSELLGRQQGDRTLVVQWTDVNQLTANHLHSKCLCVDKLPMDFCDTDELAHLFSDRFKPVFCQLAQDEDSHVRGFAVVEYETAEQAEAMLTEMDRQTIGGQEIRVSLCTPGTSGRSTLAALIAAQGVMSSNKKGLLPEPSLAQLLSSMSNPAALQVLMRPYQATGVKRGGKFCRPQGLPFLRPPLTAALLQLGKVQQNALLGNGLVLQNLLQMQLAQQQLLQIKDKHLNNDSEFRQASVFTVGCARTCGASGISSTLCAELSRGSLFPVCWAIPQAAAAEGYGSQGRRPHGPGQGPARGLPQRAVPGSLAGVGSGLGRGRGMMSYLPGRQQLGAPPGGEQNGAAEKQPAPPGTSSGSQPMAQSFRQAMSTPILMGTLLSGAGPKAQQGLHSTGESAAPAMTQSSAQTSLLGEPPKELKLPSNPYLNLASVLPGMVLSSSKAQSVAPHSAVYSSVLAPVSQPPAQTAAAQYGTDTSADYTQQYSQQYSQEAMQQWYQHYQAQAQGYSATPQDSTGSEYGKEQAQGAATTAYGDYNTYMQAVNQYYSQTQMSQAAAQAYQHRDASKEADATKAPMAAVLHPASNGSVHPGGLIPAYSPLPVIPAYIGAQHVAAPGPQSAQPAAADWNQYYYVSDPPQNQARGQKREYSQLPLQDAASDGAYVGQHSQGLGGQYADYYKKKRI</sequence>
<dbReference type="InterPro" id="IPR050502">
    <property type="entry name" value="Euk_RNA-bind_prot"/>
</dbReference>
<dbReference type="Gene3D" id="3.30.70.330">
    <property type="match status" value="3"/>
</dbReference>
<comment type="subcellular location">
    <subcellularLocation>
        <location evidence="2">Cytoplasm</location>
    </subcellularLocation>
    <subcellularLocation>
        <location evidence="1">Nucleus</location>
    </subcellularLocation>
</comment>
<evidence type="ECO:0000256" key="3">
    <source>
        <dbReference type="ARBA" id="ARBA00022490"/>
    </source>
</evidence>
<evidence type="ECO:0000256" key="13">
    <source>
        <dbReference type="PROSITE-ProRule" id="PRU00176"/>
    </source>
</evidence>
<comment type="caution">
    <text evidence="16">The sequence shown here is derived from an EMBL/GenBank/DDBJ whole genome shotgun (WGS) entry which is preliminary data.</text>
</comment>
<evidence type="ECO:0000256" key="7">
    <source>
        <dbReference type="ARBA" id="ARBA00022990"/>
    </source>
</evidence>
<organism evidence="16 17">
    <name type="scientific">Aldrovandia affinis</name>
    <dbReference type="NCBI Taxonomy" id="143900"/>
    <lineage>
        <taxon>Eukaryota</taxon>
        <taxon>Metazoa</taxon>
        <taxon>Chordata</taxon>
        <taxon>Craniata</taxon>
        <taxon>Vertebrata</taxon>
        <taxon>Euteleostomi</taxon>
        <taxon>Actinopterygii</taxon>
        <taxon>Neopterygii</taxon>
        <taxon>Teleostei</taxon>
        <taxon>Notacanthiformes</taxon>
        <taxon>Halosauridae</taxon>
        <taxon>Aldrovandia</taxon>
    </lineage>
</organism>
<dbReference type="GO" id="GO:0005737">
    <property type="term" value="C:cytoplasm"/>
    <property type="evidence" value="ECO:0007669"/>
    <property type="project" value="UniProtKB-SubCell"/>
</dbReference>
<protein>
    <recommendedName>
        <fullName evidence="11">Ribonucleoprotein PTB-binding 1</fullName>
    </recommendedName>
    <alternativeName>
        <fullName evidence="12">Protein raver-1</fullName>
    </alternativeName>
</protein>
<dbReference type="InterPro" id="IPR012677">
    <property type="entry name" value="Nucleotide-bd_a/b_plait_sf"/>
</dbReference>
<dbReference type="PROSITE" id="PS50102">
    <property type="entry name" value="RRM"/>
    <property type="match status" value="3"/>
</dbReference>
<feature type="compositionally biased region" description="Low complexity" evidence="14">
    <location>
        <begin position="494"/>
        <end position="508"/>
    </location>
</feature>
<dbReference type="PANTHER" id="PTHR48025:SF1">
    <property type="entry name" value="RRM DOMAIN-CONTAINING PROTEIN"/>
    <property type="match status" value="1"/>
</dbReference>
<gene>
    <name evidence="16" type="ORF">AAFF_G00074410</name>
</gene>
<dbReference type="InterPro" id="IPR047943">
    <property type="entry name" value="RAVER2_RRM1"/>
</dbReference>
<evidence type="ECO:0000256" key="1">
    <source>
        <dbReference type="ARBA" id="ARBA00004123"/>
    </source>
</evidence>
<dbReference type="EMBL" id="JAINUG010000145">
    <property type="protein sequence ID" value="KAJ8392563.1"/>
    <property type="molecule type" value="Genomic_DNA"/>
</dbReference>
<name>A0AAD7WDC2_9TELE</name>
<dbReference type="GO" id="GO:0005634">
    <property type="term" value="C:nucleus"/>
    <property type="evidence" value="ECO:0007669"/>
    <property type="project" value="UniProtKB-SubCell"/>
</dbReference>
<dbReference type="Pfam" id="PF00076">
    <property type="entry name" value="RRM_1"/>
    <property type="match status" value="3"/>
</dbReference>
<reference evidence="16" key="1">
    <citation type="journal article" date="2023" name="Science">
        <title>Genome structures resolve the early diversification of teleost fishes.</title>
        <authorList>
            <person name="Parey E."/>
            <person name="Louis A."/>
            <person name="Montfort J."/>
            <person name="Bouchez O."/>
            <person name="Roques C."/>
            <person name="Iampietro C."/>
            <person name="Lluch J."/>
            <person name="Castinel A."/>
            <person name="Donnadieu C."/>
            <person name="Desvignes T."/>
            <person name="Floi Bucao C."/>
            <person name="Jouanno E."/>
            <person name="Wen M."/>
            <person name="Mejri S."/>
            <person name="Dirks R."/>
            <person name="Jansen H."/>
            <person name="Henkel C."/>
            <person name="Chen W.J."/>
            <person name="Zahm M."/>
            <person name="Cabau C."/>
            <person name="Klopp C."/>
            <person name="Thompson A.W."/>
            <person name="Robinson-Rechavi M."/>
            <person name="Braasch I."/>
            <person name="Lecointre G."/>
            <person name="Bobe J."/>
            <person name="Postlethwait J.H."/>
            <person name="Berthelot C."/>
            <person name="Roest Crollius H."/>
            <person name="Guiguen Y."/>
        </authorList>
    </citation>
    <scope>NUCLEOTIDE SEQUENCE</scope>
    <source>
        <strain evidence="16">NC1722</strain>
    </source>
</reference>
<evidence type="ECO:0000256" key="8">
    <source>
        <dbReference type="ARBA" id="ARBA00023242"/>
    </source>
</evidence>
<evidence type="ECO:0000256" key="11">
    <source>
        <dbReference type="ARBA" id="ARBA00072395"/>
    </source>
</evidence>
<keyword evidence="17" id="KW-1185">Reference proteome</keyword>
<evidence type="ECO:0000256" key="10">
    <source>
        <dbReference type="ARBA" id="ARBA00066243"/>
    </source>
</evidence>
<dbReference type="GO" id="GO:0003729">
    <property type="term" value="F:mRNA binding"/>
    <property type="evidence" value="ECO:0007669"/>
    <property type="project" value="TreeGrafter"/>
</dbReference>
<evidence type="ECO:0000313" key="16">
    <source>
        <dbReference type="EMBL" id="KAJ8392563.1"/>
    </source>
</evidence>
<feature type="compositionally biased region" description="Polar residues" evidence="14">
    <location>
        <begin position="1"/>
        <end position="22"/>
    </location>
</feature>
<keyword evidence="5" id="KW-0677">Repeat</keyword>
<evidence type="ECO:0000256" key="5">
    <source>
        <dbReference type="ARBA" id="ARBA00022737"/>
    </source>
</evidence>
<evidence type="ECO:0000256" key="12">
    <source>
        <dbReference type="ARBA" id="ARBA00076009"/>
    </source>
</evidence>
<evidence type="ECO:0000259" key="15">
    <source>
        <dbReference type="PROSITE" id="PS50102"/>
    </source>
</evidence>
<feature type="compositionally biased region" description="Polar residues" evidence="14">
    <location>
        <begin position="551"/>
        <end position="561"/>
    </location>
</feature>
<dbReference type="PANTHER" id="PTHR48025">
    <property type="entry name" value="OS02G0815200 PROTEIN"/>
    <property type="match status" value="1"/>
</dbReference>
<keyword evidence="8" id="KW-0539">Nucleus</keyword>
<accession>A0AAD7WDC2</accession>
<evidence type="ECO:0000256" key="2">
    <source>
        <dbReference type="ARBA" id="ARBA00004496"/>
    </source>
</evidence>
<feature type="region of interest" description="Disordered" evidence="14">
    <location>
        <begin position="577"/>
        <end position="616"/>
    </location>
</feature>
<feature type="domain" description="RRM" evidence="15">
    <location>
        <begin position="231"/>
        <end position="309"/>
    </location>
</feature>
<comment type="function">
    <text evidence="9">Cooperates with PTBP1 to modulate regulated alternative splicing events. Promotes exon skipping. Cooperates with PTBP1 to modulate switching between mutually exclusive exons during maturation of the TPM1 pre-mRNA.</text>
</comment>
<keyword evidence="6 13" id="KW-0694">RNA-binding</keyword>
<evidence type="ECO:0000256" key="4">
    <source>
        <dbReference type="ARBA" id="ARBA00022553"/>
    </source>
</evidence>
<keyword evidence="7" id="KW-0007">Acetylation</keyword>
<dbReference type="FunFam" id="3.30.70.330:FF:000100">
    <property type="entry name" value="Putative ribonucleoprotein PTB-binding 1"/>
    <property type="match status" value="1"/>
</dbReference>